<dbReference type="PANTHER" id="PTHR14003">
    <property type="entry name" value="TRANSCRIPTIONAL REPRESSOR PROTEIN YY"/>
    <property type="match status" value="1"/>
</dbReference>
<dbReference type="FunFam" id="3.30.160.60:FF:001182">
    <property type="entry name" value="Zinc finger, C2H2 type"/>
    <property type="match status" value="1"/>
</dbReference>
<feature type="domain" description="C2H2-type" evidence="10">
    <location>
        <begin position="349"/>
        <end position="371"/>
    </location>
</feature>
<dbReference type="Pfam" id="PF00096">
    <property type="entry name" value="zf-C2H2"/>
    <property type="match status" value="6"/>
</dbReference>
<dbReference type="FunFam" id="3.30.160.60:FF:000870">
    <property type="entry name" value="zinc finger protein 197 isoform X1"/>
    <property type="match status" value="1"/>
</dbReference>
<dbReference type="GO" id="GO:0000981">
    <property type="term" value="F:DNA-binding transcription factor activity, RNA polymerase II-specific"/>
    <property type="evidence" value="ECO:0007669"/>
    <property type="project" value="TreeGrafter"/>
</dbReference>
<evidence type="ECO:0000313" key="12">
    <source>
        <dbReference type="EMBL" id="KAK6617405.1"/>
    </source>
</evidence>
<comment type="subcellular location">
    <subcellularLocation>
        <location evidence="1">Nucleus</location>
    </subcellularLocation>
</comment>
<keyword evidence="2 8" id="KW-0479">Metal-binding</keyword>
<evidence type="ECO:0000256" key="9">
    <source>
        <dbReference type="SAM" id="MobiDB-lite"/>
    </source>
</evidence>
<dbReference type="InterPro" id="IPR036236">
    <property type="entry name" value="Znf_C2H2_sf"/>
</dbReference>
<dbReference type="PROSITE" id="PS51915">
    <property type="entry name" value="ZAD"/>
    <property type="match status" value="1"/>
</dbReference>
<proteinExistence type="predicted"/>
<name>A0AAN8PBB0_POLSC</name>
<feature type="domain" description="C2H2-type" evidence="10">
    <location>
        <begin position="437"/>
        <end position="464"/>
    </location>
</feature>
<accession>A0AAN8PBB0</accession>
<evidence type="ECO:0000256" key="7">
    <source>
        <dbReference type="PROSITE-ProRule" id="PRU00042"/>
    </source>
</evidence>
<evidence type="ECO:0000256" key="8">
    <source>
        <dbReference type="PROSITE-ProRule" id="PRU01263"/>
    </source>
</evidence>
<evidence type="ECO:0000313" key="14">
    <source>
        <dbReference type="Proteomes" id="UP001359485"/>
    </source>
</evidence>
<reference evidence="12 15" key="1">
    <citation type="submission" date="2023-10" db="EMBL/GenBank/DDBJ databases">
        <title>Genomes of two closely related lineages of the louse Polyplax serrata with different host specificities.</title>
        <authorList>
            <person name="Martinu J."/>
            <person name="Tarabai H."/>
            <person name="Stefka J."/>
            <person name="Hypsa V."/>
        </authorList>
    </citation>
    <scope>NUCLEOTIDE SEQUENCE [LARGE SCALE GENOMIC DNA]</scope>
    <source>
        <strain evidence="13">98ZLc_SE</strain>
        <strain evidence="12">HR10_N</strain>
    </source>
</reference>
<keyword evidence="6" id="KW-0539">Nucleus</keyword>
<feature type="domain" description="C2H2-type" evidence="10">
    <location>
        <begin position="873"/>
        <end position="901"/>
    </location>
</feature>
<evidence type="ECO:0000256" key="5">
    <source>
        <dbReference type="ARBA" id="ARBA00022833"/>
    </source>
</evidence>
<dbReference type="PROSITE" id="PS50157">
    <property type="entry name" value="ZINC_FINGER_C2H2_2"/>
    <property type="match status" value="8"/>
</dbReference>
<gene>
    <name evidence="12" type="ORF">RUM43_014414</name>
    <name evidence="13" type="ORF">RUM44_001639</name>
</gene>
<dbReference type="Proteomes" id="UP001372834">
    <property type="component" value="Unassembled WGS sequence"/>
</dbReference>
<dbReference type="SMART" id="SM00355">
    <property type="entry name" value="ZnF_C2H2"/>
    <property type="match status" value="10"/>
</dbReference>
<dbReference type="EMBL" id="JAWJWE010000044">
    <property type="protein sequence ID" value="KAK6617405.1"/>
    <property type="molecule type" value="Genomic_DNA"/>
</dbReference>
<dbReference type="InterPro" id="IPR012934">
    <property type="entry name" value="Znf_AD"/>
</dbReference>
<dbReference type="PANTHER" id="PTHR14003:SF23">
    <property type="entry name" value="ZINC FINGER PROTEIN 143"/>
    <property type="match status" value="1"/>
</dbReference>
<sequence length="906" mass="103025">MDESKLIIDEELCRICRSTEGGQLDIFGLSGAERNIPTKILDCLPIKVSEKDGLPKTICTECAEKLEEFYNFRELARKIDSTFNEFLNSDNNKSDSDCSNSKTSETSKDKVDSGSTHLSIEVRSSSSPKKQQAKLGDPQPEDYVLMKEETITVDNTTKNSNVMADYLIEFNNNNKVKNESEIQDVDILNAMRKRREVLPPMWDVFERISQEEKAVDPKLAKGKQQNTRTVLKGKFSVIHRRYIVAKGAFPCSLCGRCFLFNQGRPREGIPFADADIVHADQESNAESPSDGLYPCPQCGKLFPRRTSLKRHQQIHFEGKKYVCKICGKAFNRNEHLTRHMLSHTGGRPFQCDLCSKVFTRKEHLIRHKQTHDFTGVVKEESDDPSGYGFSDFTETAESKPFVCDICQSAYARREHMTKHKKMAHGIDADPESEPKPYCCNHCFKTFTRKEHLTRHKKIHIREAFSGNYEIADGVAPSLLITGPTGSKLPKDKPKKDILIPITVNSSISKLNNVTITPQVKTNVTKNPITKPQVSVVKPMTNVTPLSMNKDTVTLEISGGSEEGEYKSKVGESLMNSILKNGKYGEISIVDVKTEKKPEVSVTINKSKDLYPDALMECNIEEGGDSGTEYESSYYDNKMLTEEEKAQLEGFLAETSFGSGDYLGYDSEGVGRRKRNNSEEYIEEKDSIDLEDLKKMPKCRICSKAFSKKNHLNRHLKRYHNLTKEQVNSGKYEIYENGGGEFDDVEGDEFYDEDGNPILKRPKGTFPCNICKKTFTRKYHMYRHQKTQHGIDFPSKEQQREEPWLKCPNCSLIFNNTEDFQKHECGHADDEDEEEEKKSTEPKRKPKNSFKCAICKNTFETHDGFKDHVCKKGYKCETCGETFEKSKHLTRHMEVQHAAEEQGGSSP</sequence>
<evidence type="ECO:0000256" key="6">
    <source>
        <dbReference type="ARBA" id="ARBA00023242"/>
    </source>
</evidence>
<feature type="binding site" evidence="8">
    <location>
        <position position="13"/>
    </location>
    <ligand>
        <name>Zn(2+)</name>
        <dbReference type="ChEBI" id="CHEBI:29105"/>
    </ligand>
</feature>
<dbReference type="Proteomes" id="UP001359485">
    <property type="component" value="Unassembled WGS sequence"/>
</dbReference>
<feature type="domain" description="ZAD" evidence="11">
    <location>
        <begin position="11"/>
        <end position="86"/>
    </location>
</feature>
<feature type="binding site" evidence="8">
    <location>
        <position position="62"/>
    </location>
    <ligand>
        <name>Zn(2+)</name>
        <dbReference type="ChEBI" id="CHEBI:29105"/>
    </ligand>
</feature>
<keyword evidence="14" id="KW-1185">Reference proteome</keyword>
<feature type="region of interest" description="Disordered" evidence="9">
    <location>
        <begin position="90"/>
        <end position="142"/>
    </location>
</feature>
<dbReference type="SUPFAM" id="SSF57716">
    <property type="entry name" value="Glucocorticoid receptor-like (DNA-binding domain)"/>
    <property type="match status" value="1"/>
</dbReference>
<protein>
    <submittedName>
        <fullName evidence="12">Uncharacterized protein</fullName>
    </submittedName>
</protein>
<evidence type="ECO:0000256" key="2">
    <source>
        <dbReference type="ARBA" id="ARBA00022723"/>
    </source>
</evidence>
<keyword evidence="5 8" id="KW-0862">Zinc</keyword>
<organism evidence="12 15">
    <name type="scientific">Polyplax serrata</name>
    <name type="common">Common mouse louse</name>
    <dbReference type="NCBI Taxonomy" id="468196"/>
    <lineage>
        <taxon>Eukaryota</taxon>
        <taxon>Metazoa</taxon>
        <taxon>Ecdysozoa</taxon>
        <taxon>Arthropoda</taxon>
        <taxon>Hexapoda</taxon>
        <taxon>Insecta</taxon>
        <taxon>Pterygota</taxon>
        <taxon>Neoptera</taxon>
        <taxon>Paraneoptera</taxon>
        <taxon>Psocodea</taxon>
        <taxon>Troctomorpha</taxon>
        <taxon>Phthiraptera</taxon>
        <taxon>Anoplura</taxon>
        <taxon>Polyplacidae</taxon>
        <taxon>Polyplax</taxon>
    </lineage>
</organism>
<keyword evidence="4 7" id="KW-0863">Zinc-finger</keyword>
<dbReference type="Pfam" id="PF07776">
    <property type="entry name" value="zf-AD"/>
    <property type="match status" value="1"/>
</dbReference>
<dbReference type="Gene3D" id="3.40.1800.20">
    <property type="match status" value="1"/>
</dbReference>
<feature type="domain" description="C2H2-type" evidence="10">
    <location>
        <begin position="696"/>
        <end position="724"/>
    </location>
</feature>
<dbReference type="GO" id="GO:0005667">
    <property type="term" value="C:transcription regulator complex"/>
    <property type="evidence" value="ECO:0007669"/>
    <property type="project" value="TreeGrafter"/>
</dbReference>
<feature type="domain" description="C2H2-type" evidence="10">
    <location>
        <begin position="293"/>
        <end position="320"/>
    </location>
</feature>
<feature type="binding site" evidence="8">
    <location>
        <position position="59"/>
    </location>
    <ligand>
        <name>Zn(2+)</name>
        <dbReference type="ChEBI" id="CHEBI:29105"/>
    </ligand>
</feature>
<dbReference type="GO" id="GO:0000785">
    <property type="term" value="C:chromatin"/>
    <property type="evidence" value="ECO:0007669"/>
    <property type="project" value="TreeGrafter"/>
</dbReference>
<evidence type="ECO:0000313" key="13">
    <source>
        <dbReference type="EMBL" id="KAK6621832.1"/>
    </source>
</evidence>
<evidence type="ECO:0000256" key="3">
    <source>
        <dbReference type="ARBA" id="ARBA00022737"/>
    </source>
</evidence>
<evidence type="ECO:0000256" key="4">
    <source>
        <dbReference type="ARBA" id="ARBA00022771"/>
    </source>
</evidence>
<dbReference type="FunFam" id="3.30.160.60:FF:000340">
    <property type="entry name" value="zinc finger protein 473 isoform X1"/>
    <property type="match status" value="1"/>
</dbReference>
<feature type="domain" description="C2H2-type" evidence="10">
    <location>
        <begin position="401"/>
        <end position="424"/>
    </location>
</feature>
<keyword evidence="3" id="KW-0677">Repeat</keyword>
<dbReference type="PROSITE" id="PS00028">
    <property type="entry name" value="ZINC_FINGER_C2H2_1"/>
    <property type="match status" value="8"/>
</dbReference>
<feature type="domain" description="C2H2-type" evidence="10">
    <location>
        <begin position="321"/>
        <end position="348"/>
    </location>
</feature>
<dbReference type="FunFam" id="3.30.160.60:FF:000100">
    <property type="entry name" value="Zinc finger 45-like"/>
    <property type="match status" value="1"/>
</dbReference>
<dbReference type="Gene3D" id="3.30.160.60">
    <property type="entry name" value="Classic Zinc Finger"/>
    <property type="match status" value="8"/>
</dbReference>
<evidence type="ECO:0000259" key="10">
    <source>
        <dbReference type="PROSITE" id="PS50157"/>
    </source>
</evidence>
<dbReference type="GO" id="GO:0000978">
    <property type="term" value="F:RNA polymerase II cis-regulatory region sequence-specific DNA binding"/>
    <property type="evidence" value="ECO:0007669"/>
    <property type="project" value="TreeGrafter"/>
</dbReference>
<dbReference type="EMBL" id="JAWJWF010000047">
    <property type="protein sequence ID" value="KAK6621832.1"/>
    <property type="molecule type" value="Genomic_DNA"/>
</dbReference>
<dbReference type="GO" id="GO:0031519">
    <property type="term" value="C:PcG protein complex"/>
    <property type="evidence" value="ECO:0007669"/>
    <property type="project" value="TreeGrafter"/>
</dbReference>
<comment type="caution">
    <text evidence="12">The sequence shown here is derived from an EMBL/GenBank/DDBJ whole genome shotgun (WGS) entry which is preliminary data.</text>
</comment>
<feature type="binding site" evidence="8">
    <location>
        <position position="16"/>
    </location>
    <ligand>
        <name>Zn(2+)</name>
        <dbReference type="ChEBI" id="CHEBI:29105"/>
    </ligand>
</feature>
<evidence type="ECO:0000259" key="11">
    <source>
        <dbReference type="PROSITE" id="PS51915"/>
    </source>
</evidence>
<feature type="domain" description="C2H2-type" evidence="10">
    <location>
        <begin position="765"/>
        <end position="793"/>
    </location>
</feature>
<evidence type="ECO:0000256" key="1">
    <source>
        <dbReference type="ARBA" id="ARBA00004123"/>
    </source>
</evidence>
<dbReference type="GO" id="GO:0008270">
    <property type="term" value="F:zinc ion binding"/>
    <property type="evidence" value="ECO:0007669"/>
    <property type="project" value="UniProtKB-UniRule"/>
</dbReference>
<feature type="compositionally biased region" description="Polar residues" evidence="9">
    <location>
        <begin position="113"/>
        <end position="130"/>
    </location>
</feature>
<feature type="region of interest" description="Disordered" evidence="9">
    <location>
        <begin position="823"/>
        <end position="846"/>
    </location>
</feature>
<dbReference type="AlphaFoldDB" id="A0AAN8PBB0"/>
<dbReference type="SUPFAM" id="SSF57667">
    <property type="entry name" value="beta-beta-alpha zinc fingers"/>
    <property type="match status" value="5"/>
</dbReference>
<dbReference type="InterPro" id="IPR013087">
    <property type="entry name" value="Znf_C2H2_type"/>
</dbReference>
<dbReference type="SMART" id="SM00868">
    <property type="entry name" value="zf-AD"/>
    <property type="match status" value="1"/>
</dbReference>
<evidence type="ECO:0000313" key="15">
    <source>
        <dbReference type="Proteomes" id="UP001372834"/>
    </source>
</evidence>